<evidence type="ECO:0000313" key="3">
    <source>
        <dbReference type="Proteomes" id="UP001152523"/>
    </source>
</evidence>
<name>A0AAV0CG76_9ASTE</name>
<gene>
    <name evidence="1" type="ORF">CEPIT_LOCUS4722</name>
    <name evidence="2" type="ORF">CEPIT_LOCUS5910</name>
</gene>
<dbReference type="EMBL" id="CAMAPF010000030">
    <property type="protein sequence ID" value="CAH9076486.1"/>
    <property type="molecule type" value="Genomic_DNA"/>
</dbReference>
<dbReference type="AlphaFoldDB" id="A0AAV0CG76"/>
<comment type="caution">
    <text evidence="2">The sequence shown here is derived from an EMBL/GenBank/DDBJ whole genome shotgun (WGS) entry which is preliminary data.</text>
</comment>
<keyword evidence="3" id="KW-1185">Reference proteome</keyword>
<proteinExistence type="predicted"/>
<dbReference type="EMBL" id="CAMAPF010000024">
    <property type="protein sequence ID" value="CAH9073725.1"/>
    <property type="molecule type" value="Genomic_DNA"/>
</dbReference>
<evidence type="ECO:0000313" key="1">
    <source>
        <dbReference type="EMBL" id="CAH9073725.1"/>
    </source>
</evidence>
<protein>
    <submittedName>
        <fullName evidence="2">Uncharacterized protein</fullName>
    </submittedName>
</protein>
<accession>A0AAV0CG76</accession>
<organism evidence="2 3">
    <name type="scientific">Cuscuta epithymum</name>
    <dbReference type="NCBI Taxonomy" id="186058"/>
    <lineage>
        <taxon>Eukaryota</taxon>
        <taxon>Viridiplantae</taxon>
        <taxon>Streptophyta</taxon>
        <taxon>Embryophyta</taxon>
        <taxon>Tracheophyta</taxon>
        <taxon>Spermatophyta</taxon>
        <taxon>Magnoliopsida</taxon>
        <taxon>eudicotyledons</taxon>
        <taxon>Gunneridae</taxon>
        <taxon>Pentapetalae</taxon>
        <taxon>asterids</taxon>
        <taxon>lamiids</taxon>
        <taxon>Solanales</taxon>
        <taxon>Convolvulaceae</taxon>
        <taxon>Cuscuteae</taxon>
        <taxon>Cuscuta</taxon>
        <taxon>Cuscuta subgen. Cuscuta</taxon>
    </lineage>
</organism>
<sequence length="131" mass="15189">MMVKKPFTSPLCSKQATTSSANTYVSYPNIYHILSALELKYLMVQVQMLLYIVTEPVMLLSYMPLSEKLKKLGFVTYSNSQRCLQDQTYYSKCSEPFFQNKPKWKHSTSKIHLLKEEINGTLEKAMSIIFL</sequence>
<reference evidence="2" key="1">
    <citation type="submission" date="2022-07" db="EMBL/GenBank/DDBJ databases">
        <authorList>
            <person name="Macas J."/>
            <person name="Novak P."/>
            <person name="Neumann P."/>
        </authorList>
    </citation>
    <scope>NUCLEOTIDE SEQUENCE</scope>
</reference>
<evidence type="ECO:0000313" key="2">
    <source>
        <dbReference type="EMBL" id="CAH9076486.1"/>
    </source>
</evidence>
<dbReference type="Proteomes" id="UP001152523">
    <property type="component" value="Unassembled WGS sequence"/>
</dbReference>